<gene>
    <name evidence="2" type="ORF">GWK48_00755</name>
</gene>
<evidence type="ECO:0000313" key="2">
    <source>
        <dbReference type="EMBL" id="QKR00917.1"/>
    </source>
</evidence>
<feature type="domain" description="VWFA" evidence="1">
    <location>
        <begin position="18"/>
        <end position="203"/>
    </location>
</feature>
<dbReference type="PANTHER" id="PTHR45737:SF6">
    <property type="entry name" value="VON WILLEBRAND FACTOR A DOMAIN-CONTAINING PROTEIN 5A"/>
    <property type="match status" value="1"/>
</dbReference>
<reference evidence="2 3" key="1">
    <citation type="submission" date="2020-02" db="EMBL/GenBank/DDBJ databases">
        <title>Comparative genome analysis reveals the metabolism and evolution of the thermophilic archaeal genus Metallosphaera.</title>
        <authorList>
            <person name="Jiang C."/>
        </authorList>
    </citation>
    <scope>NUCLEOTIDE SEQUENCE [LARGE SCALE GENOMIC DNA]</scope>
    <source>
        <strain evidence="2 3">Ric-A</strain>
    </source>
</reference>
<protein>
    <submittedName>
        <fullName evidence="2">VWA domain-containing protein</fullName>
    </submittedName>
</protein>
<dbReference type="InterPro" id="IPR040929">
    <property type="entry name" value="ArnB_C"/>
</dbReference>
<dbReference type="Pfam" id="PF00092">
    <property type="entry name" value="VWA"/>
    <property type="match status" value="1"/>
</dbReference>
<dbReference type="Pfam" id="PF18677">
    <property type="entry name" value="ArnB_C"/>
    <property type="match status" value="1"/>
</dbReference>
<dbReference type="Gene3D" id="3.40.50.410">
    <property type="entry name" value="von Willebrand factor, type A domain"/>
    <property type="match status" value="1"/>
</dbReference>
<evidence type="ECO:0000259" key="1">
    <source>
        <dbReference type="PROSITE" id="PS50234"/>
    </source>
</evidence>
<dbReference type="InterPro" id="IPR002035">
    <property type="entry name" value="VWF_A"/>
</dbReference>
<keyword evidence="3" id="KW-1185">Reference proteome</keyword>
<dbReference type="KEGG" id="mten:GWK48_00755"/>
<dbReference type="SMART" id="SM00327">
    <property type="entry name" value="VWA"/>
    <property type="match status" value="1"/>
</dbReference>
<dbReference type="PROSITE" id="PS50234">
    <property type="entry name" value="VWFA"/>
    <property type="match status" value="1"/>
</dbReference>
<organism evidence="2 3">
    <name type="scientific">Metallosphaera tengchongensis</name>
    <dbReference type="NCBI Taxonomy" id="1532350"/>
    <lineage>
        <taxon>Archaea</taxon>
        <taxon>Thermoproteota</taxon>
        <taxon>Thermoprotei</taxon>
        <taxon>Sulfolobales</taxon>
        <taxon>Sulfolobaceae</taxon>
        <taxon>Metallosphaera</taxon>
    </lineage>
</organism>
<proteinExistence type="predicted"/>
<accession>A0A6N0NXE6</accession>
<dbReference type="Proteomes" id="UP000509301">
    <property type="component" value="Chromosome"/>
</dbReference>
<dbReference type="PANTHER" id="PTHR45737">
    <property type="entry name" value="VON WILLEBRAND FACTOR A DOMAIN-CONTAINING PROTEIN 5A"/>
    <property type="match status" value="1"/>
</dbReference>
<dbReference type="InterPro" id="IPR036465">
    <property type="entry name" value="vWFA_dom_sf"/>
</dbReference>
<dbReference type="EMBL" id="CP049074">
    <property type="protein sequence ID" value="QKR00917.1"/>
    <property type="molecule type" value="Genomic_DNA"/>
</dbReference>
<sequence length="367" mass="41782">MFRIVLVPESKFEAKRFHYIILLDRSYSMEGAKLEMAKRGAELLMDNLPEDSYLSLISFNEKVSVIKEHVSSLSMEELDEAHEALSTIKPGSGTSLYKALQEAFKISKRYRDPTYLILLTDGVPTDMGCVSRVSNKFRLEECLEVYEKLEVPEVVETISFGIGDDYSPEILSKISERGNGFFYHISDPSEIPEKMPKMVKSKVAAKNVVVDLVSESPVKLLNYEQLPVKINAVEGVVKIFGEATIPPNFSGKFMALKVKYQDEGGEQRKEIDFNLKVAKDQSEFLQGVDRDVIMEYQYMQTLKGYSEALESQNLVEATKRLDKLREIAEQTRRQDLMESTNEMTKKMNTGDVKGITSEITRKMRSQE</sequence>
<name>A0A6N0NXE6_9CREN</name>
<evidence type="ECO:0000313" key="3">
    <source>
        <dbReference type="Proteomes" id="UP000509301"/>
    </source>
</evidence>
<dbReference type="AlphaFoldDB" id="A0A6N0NXE6"/>
<dbReference type="SUPFAM" id="SSF53300">
    <property type="entry name" value="vWA-like"/>
    <property type="match status" value="1"/>
</dbReference>